<evidence type="ECO:0000313" key="2">
    <source>
        <dbReference type="Proteomes" id="UP000598174"/>
    </source>
</evidence>
<dbReference type="RefSeq" id="WP_203823099.1">
    <property type="nucleotide sequence ID" value="NZ_BAAABP010000020.1"/>
</dbReference>
<sequence length="112" mass="12492">MNRWPDPVRDPLPAGLLTEQDINDAMDLAGRHLRDPGDPEFDPMVFGLLCAARAALGECAEALRMEAQTLSGKLGFSREFVVGRVSEAVTARRVARKVINELRKWLPEVTYE</sequence>
<proteinExistence type="predicted"/>
<dbReference type="Proteomes" id="UP000598174">
    <property type="component" value="Unassembled WGS sequence"/>
</dbReference>
<comment type="caution">
    <text evidence="1">The sequence shown here is derived from an EMBL/GenBank/DDBJ whole genome shotgun (WGS) entry which is preliminary data.</text>
</comment>
<gene>
    <name evidence="1" type="ORF">Afe05nite_86190</name>
</gene>
<protein>
    <submittedName>
        <fullName evidence="1">Uncharacterized protein</fullName>
    </submittedName>
</protein>
<name>A0A919JCG4_9ACTN</name>
<organism evidence="1 2">
    <name type="scientific">Paractinoplanes ferrugineus</name>
    <dbReference type="NCBI Taxonomy" id="113564"/>
    <lineage>
        <taxon>Bacteria</taxon>
        <taxon>Bacillati</taxon>
        <taxon>Actinomycetota</taxon>
        <taxon>Actinomycetes</taxon>
        <taxon>Micromonosporales</taxon>
        <taxon>Micromonosporaceae</taxon>
        <taxon>Paractinoplanes</taxon>
    </lineage>
</organism>
<keyword evidence="2" id="KW-1185">Reference proteome</keyword>
<dbReference type="AlphaFoldDB" id="A0A919JCG4"/>
<dbReference type="EMBL" id="BOMM01000099">
    <property type="protein sequence ID" value="GIE16779.1"/>
    <property type="molecule type" value="Genomic_DNA"/>
</dbReference>
<evidence type="ECO:0000313" key="1">
    <source>
        <dbReference type="EMBL" id="GIE16779.1"/>
    </source>
</evidence>
<accession>A0A919JCG4</accession>
<reference evidence="1" key="1">
    <citation type="submission" date="2021-01" db="EMBL/GenBank/DDBJ databases">
        <title>Whole genome shotgun sequence of Actinoplanes ferrugineus NBRC 15555.</title>
        <authorList>
            <person name="Komaki H."/>
            <person name="Tamura T."/>
        </authorList>
    </citation>
    <scope>NUCLEOTIDE SEQUENCE</scope>
    <source>
        <strain evidence="1">NBRC 15555</strain>
    </source>
</reference>